<evidence type="ECO:0000256" key="5">
    <source>
        <dbReference type="PIRSR" id="PIRSR602081-2"/>
    </source>
</evidence>
<feature type="binding site" evidence="4">
    <location>
        <begin position="361"/>
        <end position="363"/>
    </location>
    <ligand>
        <name>FAD</name>
        <dbReference type="ChEBI" id="CHEBI:57692"/>
    </ligand>
</feature>
<dbReference type="GO" id="GO:0003904">
    <property type="term" value="F:deoxyribodipyrimidine photo-lyase activity"/>
    <property type="evidence" value="ECO:0007669"/>
    <property type="project" value="TreeGrafter"/>
</dbReference>
<dbReference type="Proteomes" id="UP000078543">
    <property type="component" value="Unassembled WGS sequence"/>
</dbReference>
<evidence type="ECO:0000259" key="8">
    <source>
        <dbReference type="PROSITE" id="PS51645"/>
    </source>
</evidence>
<protein>
    <recommendedName>
        <fullName evidence="8">Photolyase/cryptochrome alpha/beta domain-containing protein</fullName>
    </recommendedName>
</protein>
<evidence type="ECO:0000256" key="2">
    <source>
        <dbReference type="ARBA" id="ARBA00022630"/>
    </source>
</evidence>
<feature type="compositionally biased region" description="Low complexity" evidence="7">
    <location>
        <begin position="164"/>
        <end position="175"/>
    </location>
</feature>
<evidence type="ECO:0000313" key="10">
    <source>
        <dbReference type="Proteomes" id="UP000078543"/>
    </source>
</evidence>
<feature type="binding site" evidence="4">
    <location>
        <position position="216"/>
    </location>
    <ligand>
        <name>FAD</name>
        <dbReference type="ChEBI" id="CHEBI:57692"/>
    </ligand>
</feature>
<feature type="site" description="Electron transfer via tryptophanyl radical" evidence="5">
    <location>
        <position position="348"/>
    </location>
</feature>
<comment type="caution">
    <text evidence="9">The sequence shown here is derived from an EMBL/GenBank/DDBJ whole genome shotgun (WGS) entry which is preliminary data.</text>
</comment>
<dbReference type="Pfam" id="PF03441">
    <property type="entry name" value="FAD_binding_7"/>
    <property type="match status" value="1"/>
</dbReference>
<organism evidence="9 10">
    <name type="scientific">Magnetospirillum moscoviense</name>
    <dbReference type="NCBI Taxonomy" id="1437059"/>
    <lineage>
        <taxon>Bacteria</taxon>
        <taxon>Pseudomonadati</taxon>
        <taxon>Pseudomonadota</taxon>
        <taxon>Alphaproteobacteria</taxon>
        <taxon>Rhodospirillales</taxon>
        <taxon>Rhodospirillaceae</taxon>
        <taxon>Magnetospirillum</taxon>
    </lineage>
</organism>
<dbReference type="PRINTS" id="PR00147">
    <property type="entry name" value="DNAPHOTLYASE"/>
</dbReference>
<evidence type="ECO:0000256" key="7">
    <source>
        <dbReference type="SAM" id="MobiDB-lite"/>
    </source>
</evidence>
<evidence type="ECO:0000313" key="9">
    <source>
        <dbReference type="EMBL" id="OAN67031.1"/>
    </source>
</evidence>
<dbReference type="SUPFAM" id="SSF48173">
    <property type="entry name" value="Cryptochrome/photolyase FAD-binding domain"/>
    <property type="match status" value="1"/>
</dbReference>
<feature type="domain" description="Photolyase/cryptochrome alpha/beta" evidence="8">
    <location>
        <begin position="4"/>
        <end position="127"/>
    </location>
</feature>
<dbReference type="InterPro" id="IPR036134">
    <property type="entry name" value="Crypto/Photolyase_FAD-like_sf"/>
</dbReference>
<evidence type="ECO:0000256" key="1">
    <source>
        <dbReference type="ARBA" id="ARBA00001932"/>
    </source>
</evidence>
<dbReference type="PANTHER" id="PTHR11455:SF9">
    <property type="entry name" value="CRYPTOCHROME CIRCADIAN CLOCK 5 ISOFORM X1"/>
    <property type="match status" value="1"/>
</dbReference>
<keyword evidence="3 4" id="KW-0274">FAD</keyword>
<reference evidence="9 10" key="1">
    <citation type="submission" date="2016-04" db="EMBL/GenBank/DDBJ databases">
        <title>Draft genome sequence of freshwater magnetotactic bacteria Magnetospirillum marisnigri SP-1 and Magnetospirillum moscoviense BB-1.</title>
        <authorList>
            <person name="Koziaeva V."/>
            <person name="Dziuba M.V."/>
            <person name="Ivanov T.M."/>
            <person name="Kuznetsov B."/>
            <person name="Grouzdev D.S."/>
        </authorList>
    </citation>
    <scope>NUCLEOTIDE SEQUENCE [LARGE SCALE GENOMIC DNA]</scope>
    <source>
        <strain evidence="9 10">BB-1</strain>
    </source>
</reference>
<dbReference type="GO" id="GO:0003677">
    <property type="term" value="F:DNA binding"/>
    <property type="evidence" value="ECO:0007669"/>
    <property type="project" value="TreeGrafter"/>
</dbReference>
<keyword evidence="6" id="KW-0157">Chromophore</keyword>
<dbReference type="GO" id="GO:0071949">
    <property type="term" value="F:FAD binding"/>
    <property type="evidence" value="ECO:0007669"/>
    <property type="project" value="TreeGrafter"/>
</dbReference>
<keyword evidence="2 4" id="KW-0285">Flavoprotein</keyword>
<dbReference type="GO" id="GO:0009416">
    <property type="term" value="P:response to light stimulus"/>
    <property type="evidence" value="ECO:0007669"/>
    <property type="project" value="TreeGrafter"/>
</dbReference>
<dbReference type="SUPFAM" id="SSF52425">
    <property type="entry name" value="Cryptochrome/photolyase, N-terminal domain"/>
    <property type="match status" value="1"/>
</dbReference>
<dbReference type="PANTHER" id="PTHR11455">
    <property type="entry name" value="CRYPTOCHROME"/>
    <property type="match status" value="1"/>
</dbReference>
<name>A0A178N2E1_9PROT</name>
<evidence type="ECO:0000256" key="6">
    <source>
        <dbReference type="RuleBase" id="RU004182"/>
    </source>
</evidence>
<feature type="site" description="Electron transfer via tryptophanyl radical" evidence="5">
    <location>
        <position position="295"/>
    </location>
</feature>
<dbReference type="Gene3D" id="3.40.50.620">
    <property type="entry name" value="HUPs"/>
    <property type="match status" value="1"/>
</dbReference>
<dbReference type="STRING" id="1437059.A6A05_05625"/>
<dbReference type="Gene3D" id="1.10.579.10">
    <property type="entry name" value="DNA Cyclobutane Dipyrimidine Photolyase, subunit A, domain 3"/>
    <property type="match status" value="1"/>
</dbReference>
<dbReference type="InterPro" id="IPR014729">
    <property type="entry name" value="Rossmann-like_a/b/a_fold"/>
</dbReference>
<dbReference type="AlphaFoldDB" id="A0A178N2E1"/>
<evidence type="ECO:0000256" key="4">
    <source>
        <dbReference type="PIRSR" id="PIRSR602081-1"/>
    </source>
</evidence>
<dbReference type="Pfam" id="PF00875">
    <property type="entry name" value="DNA_photolyase"/>
    <property type="match status" value="1"/>
</dbReference>
<comment type="cofactor">
    <cofactor evidence="4">
        <name>FAD</name>
        <dbReference type="ChEBI" id="CHEBI:57692"/>
    </cofactor>
    <text evidence="4">Binds 1 FAD per subunit.</text>
</comment>
<dbReference type="InterPro" id="IPR006050">
    <property type="entry name" value="DNA_photolyase_N"/>
</dbReference>
<feature type="binding site" evidence="4">
    <location>
        <begin position="228"/>
        <end position="232"/>
    </location>
    <ligand>
        <name>FAD</name>
        <dbReference type="ChEBI" id="CHEBI:57692"/>
    </ligand>
</feature>
<feature type="region of interest" description="Disordered" evidence="7">
    <location>
        <begin position="158"/>
        <end position="179"/>
    </location>
</feature>
<dbReference type="PROSITE" id="PS51645">
    <property type="entry name" value="PHR_CRY_ALPHA_BETA"/>
    <property type="match status" value="1"/>
</dbReference>
<accession>A0A178N2E1</accession>
<keyword evidence="10" id="KW-1185">Reference proteome</keyword>
<dbReference type="Gene3D" id="1.25.40.80">
    <property type="match status" value="1"/>
</dbReference>
<dbReference type="EMBL" id="LWQU01000011">
    <property type="protein sequence ID" value="OAN67031.1"/>
    <property type="molecule type" value="Genomic_DNA"/>
</dbReference>
<dbReference type="InterPro" id="IPR036155">
    <property type="entry name" value="Crypto/Photolyase_N_sf"/>
</dbReference>
<dbReference type="OrthoDB" id="9772484at2"/>
<sequence>MSERPVLVWLRRDLRLADHPAFQAAAARGPVIAVAIDDPSAPWAPGGASRWWRHHALDELRRNLGGALVVRRGDTVLQLARLAAECQAKAVCWTRHPEPHEQAAEAALAAALDGSGTEPVACPGDMLFALGAVTGTQGQPLKVFTAFWRSALRLPAPPAPRPTPALRHPSSLPPGDDLPPLPSPRWWDGLARTWLPGEVQAQARLNDFLSNRLDGYASLRDRPDRDGTSGLSPHLAFGEISPRQVWHAIQARAASPGAETLLKQLVWREFSRHLLARHPDLPDRPLDLRFARFPWRESASDFAAWSMGRTFIPIVDAGMRQLWATGWMHNRVRMIVASVLVKSLMIPWQQGQAWFWDTLVDADLANNAASWQWVAGSGADAAPYFRIFNPILQGEKFDPAGDYVRNWVPELADLPAKLIHRPWLAGRPAPIVDLAAARERALAAYRRI</sequence>
<dbReference type="InterPro" id="IPR002081">
    <property type="entry name" value="Cryptochrome/DNA_photolyase_1"/>
</dbReference>
<comment type="cofactor">
    <cofactor evidence="1">
        <name>(6R)-5,10-methylene-5,6,7,8-tetrahydrofolate</name>
        <dbReference type="ChEBI" id="CHEBI:15636"/>
    </cofactor>
</comment>
<dbReference type="InterPro" id="IPR005101">
    <property type="entry name" value="Cryptochr/Photolyase_FAD-bd"/>
</dbReference>
<proteinExistence type="inferred from homology"/>
<feature type="site" description="Electron transfer via tryptophanyl radical" evidence="5">
    <location>
        <position position="371"/>
    </location>
</feature>
<comment type="similarity">
    <text evidence="6">Belongs to the DNA photolyase family.</text>
</comment>
<gene>
    <name evidence="9" type="ORF">A6A05_05625</name>
</gene>
<evidence type="ECO:0000256" key="3">
    <source>
        <dbReference type="ARBA" id="ARBA00022827"/>
    </source>
</evidence>
<dbReference type="RefSeq" id="WP_068496467.1">
    <property type="nucleotide sequence ID" value="NZ_LWQU01000011.1"/>
</dbReference>